<dbReference type="CDD" id="cd01097">
    <property type="entry name" value="Tetrahydromethanopterin_reductase"/>
    <property type="match status" value="1"/>
</dbReference>
<dbReference type="InterPro" id="IPR036661">
    <property type="entry name" value="Luciferase-like_sf"/>
</dbReference>
<dbReference type="GO" id="GO:0016705">
    <property type="term" value="F:oxidoreductase activity, acting on paired donors, with incorporation or reduction of molecular oxygen"/>
    <property type="evidence" value="ECO:0007669"/>
    <property type="project" value="InterPro"/>
</dbReference>
<gene>
    <name evidence="3" type="ORF">METZ01_LOCUS86828</name>
</gene>
<sequence>DREIEEYISIGKIVDQSDFSNLSIYDDLMFKPAWPILSLIAINTERIKIGPAVLNPYLTHPAVIAANISVIDEISNGRSFVGIGRGAFLDFLNIKSEKPISAVKEAIEIIQNLSAGIKKPFHGEIFSLKEGAFFRWNADHRRIPVMVGTWGKKMSTLAGKKADEVKASPLWNSEYARTLRSKIDQGAISAGRVPSEIGLTLGVLTSIHNDSDTAKEYARNALAIYLPHLYPMTEVMGVPSNEIDNVRKLSNLGKYSEASKLISDETLNNFSLYGSPGEIRLKITSLIDTAPVDKIEFGTPHGPNSFEAINLLKNEVIPWFS</sequence>
<dbReference type="PANTHER" id="PTHR43244:SF1">
    <property type="entry name" value="5,10-METHYLENETETRAHYDROMETHANOPTERIN REDUCTASE"/>
    <property type="match status" value="1"/>
</dbReference>
<dbReference type="PANTHER" id="PTHR43244">
    <property type="match status" value="1"/>
</dbReference>
<name>A0A381V179_9ZZZZ</name>
<keyword evidence="1" id="KW-0560">Oxidoreductase</keyword>
<dbReference type="AlphaFoldDB" id="A0A381V179"/>
<reference evidence="3" key="1">
    <citation type="submission" date="2018-05" db="EMBL/GenBank/DDBJ databases">
        <authorList>
            <person name="Lanie J.A."/>
            <person name="Ng W.-L."/>
            <person name="Kazmierczak K.M."/>
            <person name="Andrzejewski T.M."/>
            <person name="Davidsen T.M."/>
            <person name="Wayne K.J."/>
            <person name="Tettelin H."/>
            <person name="Glass J.I."/>
            <person name="Rusch D."/>
            <person name="Podicherti R."/>
            <person name="Tsui H.-C.T."/>
            <person name="Winkler M.E."/>
        </authorList>
    </citation>
    <scope>NUCLEOTIDE SEQUENCE</scope>
</reference>
<accession>A0A381V179</accession>
<evidence type="ECO:0000259" key="2">
    <source>
        <dbReference type="Pfam" id="PF00296"/>
    </source>
</evidence>
<dbReference type="SUPFAM" id="SSF51679">
    <property type="entry name" value="Bacterial luciferase-like"/>
    <property type="match status" value="1"/>
</dbReference>
<dbReference type="InterPro" id="IPR050564">
    <property type="entry name" value="F420-G6PD/mer"/>
</dbReference>
<feature type="non-terminal residue" evidence="3">
    <location>
        <position position="1"/>
    </location>
</feature>
<organism evidence="3">
    <name type="scientific">marine metagenome</name>
    <dbReference type="NCBI Taxonomy" id="408172"/>
    <lineage>
        <taxon>unclassified sequences</taxon>
        <taxon>metagenomes</taxon>
        <taxon>ecological metagenomes</taxon>
    </lineage>
</organism>
<dbReference type="Pfam" id="PF00296">
    <property type="entry name" value="Bac_luciferase"/>
    <property type="match status" value="1"/>
</dbReference>
<proteinExistence type="predicted"/>
<evidence type="ECO:0000256" key="1">
    <source>
        <dbReference type="ARBA" id="ARBA00023002"/>
    </source>
</evidence>
<protein>
    <recommendedName>
        <fullName evidence="2">Luciferase-like domain-containing protein</fullName>
    </recommendedName>
</protein>
<dbReference type="EMBL" id="UINC01007552">
    <property type="protein sequence ID" value="SVA33974.1"/>
    <property type="molecule type" value="Genomic_DNA"/>
</dbReference>
<dbReference type="Gene3D" id="3.20.20.30">
    <property type="entry name" value="Luciferase-like domain"/>
    <property type="match status" value="1"/>
</dbReference>
<evidence type="ECO:0000313" key="3">
    <source>
        <dbReference type="EMBL" id="SVA33974.1"/>
    </source>
</evidence>
<dbReference type="InterPro" id="IPR011251">
    <property type="entry name" value="Luciferase-like_dom"/>
</dbReference>
<feature type="domain" description="Luciferase-like" evidence="2">
    <location>
        <begin position="32"/>
        <end position="286"/>
    </location>
</feature>